<evidence type="ECO:0000256" key="2">
    <source>
        <dbReference type="ARBA" id="ARBA00022692"/>
    </source>
</evidence>
<feature type="transmembrane region" description="Helical" evidence="5">
    <location>
        <begin position="460"/>
        <end position="483"/>
    </location>
</feature>
<dbReference type="Pfam" id="PF07690">
    <property type="entry name" value="MFS_1"/>
    <property type="match status" value="1"/>
</dbReference>
<evidence type="ECO:0000256" key="4">
    <source>
        <dbReference type="ARBA" id="ARBA00023136"/>
    </source>
</evidence>
<feature type="transmembrane region" description="Helical" evidence="5">
    <location>
        <begin position="387"/>
        <end position="413"/>
    </location>
</feature>
<dbReference type="CDD" id="cd17503">
    <property type="entry name" value="MFS_LmrB_MDR_like"/>
    <property type="match status" value="1"/>
</dbReference>
<dbReference type="EMBL" id="JACEIB010000027">
    <property type="protein sequence ID" value="MBA2936464.1"/>
    <property type="molecule type" value="Genomic_DNA"/>
</dbReference>
<feature type="domain" description="Major facilitator superfamily (MFS) profile" evidence="6">
    <location>
        <begin position="45"/>
        <end position="490"/>
    </location>
</feature>
<evidence type="ECO:0000259" key="6">
    <source>
        <dbReference type="PROSITE" id="PS50850"/>
    </source>
</evidence>
<feature type="transmembrane region" description="Helical" evidence="5">
    <location>
        <begin position="199"/>
        <end position="220"/>
    </location>
</feature>
<keyword evidence="2 5" id="KW-0812">Transmembrane</keyword>
<organism evidence="7 8">
    <name type="scientific">Sphingomonas chungangi</name>
    <dbReference type="NCBI Taxonomy" id="2683589"/>
    <lineage>
        <taxon>Bacteria</taxon>
        <taxon>Pseudomonadati</taxon>
        <taxon>Pseudomonadota</taxon>
        <taxon>Alphaproteobacteria</taxon>
        <taxon>Sphingomonadales</taxon>
        <taxon>Sphingomonadaceae</taxon>
        <taxon>Sphingomonas</taxon>
    </lineage>
</organism>
<keyword evidence="3 5" id="KW-1133">Transmembrane helix</keyword>
<dbReference type="RefSeq" id="WP_160364309.1">
    <property type="nucleotide sequence ID" value="NZ_JACEIB010000027.1"/>
</dbReference>
<dbReference type="AlphaFoldDB" id="A0A838LB75"/>
<evidence type="ECO:0000313" key="7">
    <source>
        <dbReference type="EMBL" id="MBA2936464.1"/>
    </source>
</evidence>
<dbReference type="Gene3D" id="1.20.1720.10">
    <property type="entry name" value="Multidrug resistance protein D"/>
    <property type="match status" value="1"/>
</dbReference>
<dbReference type="GO" id="GO:0005886">
    <property type="term" value="C:plasma membrane"/>
    <property type="evidence" value="ECO:0007669"/>
    <property type="project" value="TreeGrafter"/>
</dbReference>
<comment type="subcellular location">
    <subcellularLocation>
        <location evidence="1">Membrane</location>
        <topology evidence="1">Multi-pass membrane protein</topology>
    </subcellularLocation>
</comment>
<dbReference type="PANTHER" id="PTHR23501:SF38">
    <property type="entry name" value="PERMEASE"/>
    <property type="match status" value="1"/>
</dbReference>
<feature type="transmembrane region" description="Helical" evidence="5">
    <location>
        <begin position="79"/>
        <end position="98"/>
    </location>
</feature>
<protein>
    <submittedName>
        <fullName evidence="7">Multidrug efflux MFS transporter</fullName>
    </submittedName>
</protein>
<accession>A0A838LB75</accession>
<feature type="transmembrane region" description="Helical" evidence="5">
    <location>
        <begin position="434"/>
        <end position="454"/>
    </location>
</feature>
<dbReference type="Proteomes" id="UP000570166">
    <property type="component" value="Unassembled WGS sequence"/>
</dbReference>
<reference evidence="7 8" key="1">
    <citation type="submission" date="2020-07" db="EMBL/GenBank/DDBJ databases">
        <authorList>
            <person name="Sun Q."/>
        </authorList>
    </citation>
    <scope>NUCLEOTIDE SEQUENCE [LARGE SCALE GENOMIC DNA]</scope>
    <source>
        <strain evidence="7 8">CGMCC 1.13654</strain>
    </source>
</reference>
<dbReference type="Gene3D" id="1.20.1250.20">
    <property type="entry name" value="MFS general substrate transporter like domains"/>
    <property type="match status" value="1"/>
</dbReference>
<evidence type="ECO:0000256" key="3">
    <source>
        <dbReference type="ARBA" id="ARBA00022989"/>
    </source>
</evidence>
<dbReference type="InterPro" id="IPR011701">
    <property type="entry name" value="MFS"/>
</dbReference>
<sequence>MLRPRRRGMASVNAEVRDGIVPAAGALAKTHDEGPETSGINYRIVALIIACALLMENLDATVLATALPTMARDFGVRAPQMSIALTSYLLALAVFIPASGTMADRFGSRPVFQAAIALFMAGSLVSAQAPALWVIVAARFVQGIGGAMMLPVGRLVLLRSVTKKDMVSAMSWLIMPALIGPILGPPLGGYIVTYLDWRWIFYVNLPIGLLGFVLVGRYIANFREEHPHPFDPQGFVLSGVSLGCLLFGFEMTSRPGALPIAIALIGIGGVFGLLYIRHARRHEAPIIDLDLLGDENFRLSMIAGSLTRITQGSLPFLLPLMMQLGFGLSAAQSGTITVGPAIGSLLMKGVAPRLLRRFGFRTAMVGAGLIGALGYAIVGLFRPDWPMWAIVATLAFCGFFFSLQFTAYNAIAYDGIDKPHMSSATSFYSTVQQLMLSLGICTAASVLHLSMLVHGVKKPALIDFTAAFWTVTAISLLATIWNLRFHPDAGAEISGRAATSRKTMEPAPRLR</sequence>
<feature type="transmembrane region" description="Helical" evidence="5">
    <location>
        <begin position="169"/>
        <end position="193"/>
    </location>
</feature>
<feature type="transmembrane region" description="Helical" evidence="5">
    <location>
        <begin position="110"/>
        <end position="127"/>
    </location>
</feature>
<dbReference type="InterPro" id="IPR020846">
    <property type="entry name" value="MFS_dom"/>
</dbReference>
<evidence type="ECO:0000313" key="8">
    <source>
        <dbReference type="Proteomes" id="UP000570166"/>
    </source>
</evidence>
<comment type="caution">
    <text evidence="7">The sequence shown here is derived from an EMBL/GenBank/DDBJ whole genome shotgun (WGS) entry which is preliminary data.</text>
</comment>
<dbReference type="InterPro" id="IPR036259">
    <property type="entry name" value="MFS_trans_sf"/>
</dbReference>
<name>A0A838LB75_9SPHN</name>
<proteinExistence type="predicted"/>
<feature type="transmembrane region" description="Helical" evidence="5">
    <location>
        <begin position="358"/>
        <end position="381"/>
    </location>
</feature>
<dbReference type="GO" id="GO:0022857">
    <property type="term" value="F:transmembrane transporter activity"/>
    <property type="evidence" value="ECO:0007669"/>
    <property type="project" value="InterPro"/>
</dbReference>
<feature type="transmembrane region" description="Helical" evidence="5">
    <location>
        <begin position="324"/>
        <end position="346"/>
    </location>
</feature>
<dbReference type="SUPFAM" id="SSF103473">
    <property type="entry name" value="MFS general substrate transporter"/>
    <property type="match status" value="1"/>
</dbReference>
<keyword evidence="4 5" id="KW-0472">Membrane</keyword>
<evidence type="ECO:0000256" key="1">
    <source>
        <dbReference type="ARBA" id="ARBA00004141"/>
    </source>
</evidence>
<feature type="transmembrane region" description="Helical" evidence="5">
    <location>
        <begin position="232"/>
        <end position="251"/>
    </location>
</feature>
<keyword evidence="8" id="KW-1185">Reference proteome</keyword>
<evidence type="ECO:0000256" key="5">
    <source>
        <dbReference type="SAM" id="Phobius"/>
    </source>
</evidence>
<gene>
    <name evidence="7" type="ORF">HZF05_20465</name>
</gene>
<dbReference type="PANTHER" id="PTHR23501">
    <property type="entry name" value="MAJOR FACILITATOR SUPERFAMILY"/>
    <property type="match status" value="1"/>
</dbReference>
<dbReference type="PROSITE" id="PS50850">
    <property type="entry name" value="MFS"/>
    <property type="match status" value="1"/>
</dbReference>
<feature type="transmembrane region" description="Helical" evidence="5">
    <location>
        <begin position="44"/>
        <end position="67"/>
    </location>
</feature>
<feature type="transmembrane region" description="Helical" evidence="5">
    <location>
        <begin position="257"/>
        <end position="276"/>
    </location>
</feature>